<sequence>MYALDGLTFHLDPPEDLEHWPQHSAHCEGYVTARENTHGIWEVKWRTRPGLDDEARQRFIDWALPALSRLITHGPDIDAWCHGQWGYYLWARPIDLPPDPFEGAS</sequence>
<gene>
    <name evidence="1" type="ORF">KC207_14215</name>
</gene>
<evidence type="ECO:0000313" key="2">
    <source>
        <dbReference type="Proteomes" id="UP000677016"/>
    </source>
</evidence>
<keyword evidence="2" id="KW-1185">Reference proteome</keyword>
<protein>
    <submittedName>
        <fullName evidence="1">Uncharacterized protein</fullName>
    </submittedName>
</protein>
<dbReference type="AlphaFoldDB" id="A0A941DAC4"/>
<dbReference type="Proteomes" id="UP000677016">
    <property type="component" value="Unassembled WGS sequence"/>
</dbReference>
<evidence type="ECO:0000313" key="1">
    <source>
        <dbReference type="EMBL" id="MBR7744446.1"/>
    </source>
</evidence>
<dbReference type="EMBL" id="JAGSNF010000020">
    <property type="protein sequence ID" value="MBR7744446.1"/>
    <property type="molecule type" value="Genomic_DNA"/>
</dbReference>
<accession>A0A941DAC4</accession>
<proteinExistence type="predicted"/>
<comment type="caution">
    <text evidence="1">The sequence shown here is derived from an EMBL/GenBank/DDBJ whole genome shotgun (WGS) entry which is preliminary data.</text>
</comment>
<organism evidence="1 2">
    <name type="scientific">Phycicoccus avicenniae</name>
    <dbReference type="NCBI Taxonomy" id="2828860"/>
    <lineage>
        <taxon>Bacteria</taxon>
        <taxon>Bacillati</taxon>
        <taxon>Actinomycetota</taxon>
        <taxon>Actinomycetes</taxon>
        <taxon>Micrococcales</taxon>
        <taxon>Intrasporangiaceae</taxon>
        <taxon>Phycicoccus</taxon>
    </lineage>
</organism>
<name>A0A941DAC4_9MICO</name>
<dbReference type="RefSeq" id="WP_211603967.1">
    <property type="nucleotide sequence ID" value="NZ_JAGSNF010000020.1"/>
</dbReference>
<reference evidence="1" key="1">
    <citation type="submission" date="2021-04" db="EMBL/GenBank/DDBJ databases">
        <title>Phycicoccus avicenniae sp. nov., a novel endophytic actinomycetes isolated from branch of Avicennia mariana.</title>
        <authorList>
            <person name="Tuo L."/>
        </authorList>
    </citation>
    <scope>NUCLEOTIDE SEQUENCE</scope>
    <source>
        <strain evidence="1">BSK3Z-2</strain>
    </source>
</reference>